<gene>
    <name evidence="2" type="ORF">G2W53_004811</name>
</gene>
<protein>
    <submittedName>
        <fullName evidence="2">Uncharacterized protein</fullName>
    </submittedName>
</protein>
<feature type="region of interest" description="Disordered" evidence="1">
    <location>
        <begin position="42"/>
        <end position="66"/>
    </location>
</feature>
<name>A0A834XBU6_9FABA</name>
<evidence type="ECO:0000313" key="2">
    <source>
        <dbReference type="EMBL" id="KAF7842513.1"/>
    </source>
</evidence>
<keyword evidence="3" id="KW-1185">Reference proteome</keyword>
<dbReference type="AlphaFoldDB" id="A0A834XBU6"/>
<evidence type="ECO:0000256" key="1">
    <source>
        <dbReference type="SAM" id="MobiDB-lite"/>
    </source>
</evidence>
<evidence type="ECO:0000313" key="3">
    <source>
        <dbReference type="Proteomes" id="UP000634136"/>
    </source>
</evidence>
<dbReference type="Proteomes" id="UP000634136">
    <property type="component" value="Unassembled WGS sequence"/>
</dbReference>
<reference evidence="2" key="1">
    <citation type="submission" date="2020-09" db="EMBL/GenBank/DDBJ databases">
        <title>Genome-Enabled Discovery of Anthraquinone Biosynthesis in Senna tora.</title>
        <authorList>
            <person name="Kang S.-H."/>
            <person name="Pandey R.P."/>
            <person name="Lee C.-M."/>
            <person name="Sim J.-S."/>
            <person name="Jeong J.-T."/>
            <person name="Choi B.-S."/>
            <person name="Jung M."/>
            <person name="Ginzburg D."/>
            <person name="Zhao K."/>
            <person name="Won S.Y."/>
            <person name="Oh T.-J."/>
            <person name="Yu Y."/>
            <person name="Kim N.-H."/>
            <person name="Lee O.R."/>
            <person name="Lee T.-H."/>
            <person name="Bashyal P."/>
            <person name="Kim T.-S."/>
            <person name="Lee W.-H."/>
            <person name="Kawkins C."/>
            <person name="Kim C.-K."/>
            <person name="Kim J.S."/>
            <person name="Ahn B.O."/>
            <person name="Rhee S.Y."/>
            <person name="Sohng J.K."/>
        </authorList>
    </citation>
    <scope>NUCLEOTIDE SEQUENCE</scope>
    <source>
        <tissue evidence="2">Leaf</tissue>
    </source>
</reference>
<organism evidence="2 3">
    <name type="scientific">Senna tora</name>
    <dbReference type="NCBI Taxonomy" id="362788"/>
    <lineage>
        <taxon>Eukaryota</taxon>
        <taxon>Viridiplantae</taxon>
        <taxon>Streptophyta</taxon>
        <taxon>Embryophyta</taxon>
        <taxon>Tracheophyta</taxon>
        <taxon>Spermatophyta</taxon>
        <taxon>Magnoliopsida</taxon>
        <taxon>eudicotyledons</taxon>
        <taxon>Gunneridae</taxon>
        <taxon>Pentapetalae</taxon>
        <taxon>rosids</taxon>
        <taxon>fabids</taxon>
        <taxon>Fabales</taxon>
        <taxon>Fabaceae</taxon>
        <taxon>Caesalpinioideae</taxon>
        <taxon>Cassia clade</taxon>
        <taxon>Senna</taxon>
    </lineage>
</organism>
<proteinExistence type="predicted"/>
<sequence length="102" mass="11361">MICDFVFLIIILDPHREEGSIGLMDSISQAVYDGARSVYGDPLQQRRRRQDTAAAAEATSQPPGAFSLRHKTTRYALPFSHKHDSLLLFMLGNFHASVAVET</sequence>
<dbReference type="EMBL" id="JAAIUW010000002">
    <property type="protein sequence ID" value="KAF7842513.1"/>
    <property type="molecule type" value="Genomic_DNA"/>
</dbReference>
<feature type="compositionally biased region" description="Low complexity" evidence="1">
    <location>
        <begin position="52"/>
        <end position="61"/>
    </location>
</feature>
<accession>A0A834XBU6</accession>
<comment type="caution">
    <text evidence="2">The sequence shown here is derived from an EMBL/GenBank/DDBJ whole genome shotgun (WGS) entry which is preliminary data.</text>
</comment>